<evidence type="ECO:0000256" key="5">
    <source>
        <dbReference type="ARBA" id="ARBA00012619"/>
    </source>
</evidence>
<evidence type="ECO:0000256" key="4">
    <source>
        <dbReference type="ARBA" id="ARBA00011962"/>
    </source>
</evidence>
<dbReference type="NCBIfam" id="TIGR02457">
    <property type="entry name" value="TreS_Cterm"/>
    <property type="match status" value="1"/>
</dbReference>
<evidence type="ECO:0000256" key="12">
    <source>
        <dbReference type="ARBA" id="ARBA00023235"/>
    </source>
</evidence>
<keyword evidence="11" id="KW-0067">ATP-binding</keyword>
<dbReference type="InterPro" id="IPR013780">
    <property type="entry name" value="Glyco_hydro_b"/>
</dbReference>
<evidence type="ECO:0000256" key="14">
    <source>
        <dbReference type="ARBA" id="ARBA00031378"/>
    </source>
</evidence>
<dbReference type="SMART" id="SM00642">
    <property type="entry name" value="Aamy"/>
    <property type="match status" value="1"/>
</dbReference>
<feature type="domain" description="Glycosyl hydrolase family 13 catalytic" evidence="16">
    <location>
        <begin position="24"/>
        <end position="437"/>
    </location>
</feature>
<keyword evidence="10" id="KW-0106">Calcium</keyword>
<dbReference type="RefSeq" id="WP_110373587.1">
    <property type="nucleotide sequence ID" value="NZ_JAHBRY010000002.1"/>
</dbReference>
<dbReference type="Gene3D" id="3.90.400.10">
    <property type="entry name" value="Oligo-1,6-glucosidase, Domain 2"/>
    <property type="match status" value="1"/>
</dbReference>
<name>A0A2V3UDT2_9HYPH</name>
<dbReference type="EMBL" id="QJJK01000002">
    <property type="protein sequence ID" value="PXW63446.1"/>
    <property type="molecule type" value="Genomic_DNA"/>
</dbReference>
<dbReference type="Pfam" id="PF18085">
    <property type="entry name" value="Mak_N_cap"/>
    <property type="match status" value="1"/>
</dbReference>
<protein>
    <recommendedName>
        <fullName evidence="6">Maltokinase</fullName>
        <ecNumber evidence="4">2.7.1.175</ecNumber>
        <ecNumber evidence="5">5.4.99.16</ecNumber>
    </recommendedName>
    <alternativeName>
        <fullName evidence="14">Maltose alpha-D-glucosyltransferase</fullName>
    </alternativeName>
    <alternativeName>
        <fullName evidence="13">Maltose-1-phosphate synthase</fullName>
    </alternativeName>
</protein>
<dbReference type="InterPro" id="IPR032091">
    <property type="entry name" value="Malt_amylase-like_C"/>
</dbReference>
<dbReference type="Proteomes" id="UP000248021">
    <property type="component" value="Unassembled WGS sequence"/>
</dbReference>
<evidence type="ECO:0000256" key="9">
    <source>
        <dbReference type="ARBA" id="ARBA00022741"/>
    </source>
</evidence>
<dbReference type="Pfam" id="PF16657">
    <property type="entry name" value="Malt_amylase_C"/>
    <property type="match status" value="1"/>
</dbReference>
<dbReference type="EC" id="5.4.99.16" evidence="5"/>
<dbReference type="GO" id="GO:0016740">
    <property type="term" value="F:transferase activity"/>
    <property type="evidence" value="ECO:0007669"/>
    <property type="project" value="UniProtKB-KW"/>
</dbReference>
<sequence>MAKRRKISPLPADPQWYKDAIIYQLHIKSFFDANNDGVGDFKGLIDKLDYIAGLGVTAVWLLPFYPSPRRDDGYDIAAYRDVHSDYGVMADVKRFIDEAHARGLRVITELVINHTSDQHPWFQKARRAKPGSAARNFYVWSDSDQTYAGTRIIFLDTEKSNWTWDPVAGAYYWHRFYSHQPDLNFDNPQVVRAVLSVMRFWLDLGVDGLRLDAVPYLVEREGTINENLPETHTILKRIRAELDAAYPDRMLLAEANQWPEDTQQYFGDGDECHMAFHFPLMPRMYMAIAREDRFPITDILRQTPEIPENCQWAIFLRNHDELTLEMVTDSERDYLWEVYAADRRARINLGIRRRLAPLLERDRRRVELMNALLQSMPGTPVIYYGDEIGMGDNIHLGDRDGVRTPMQWSADRNGGFSRADPEQLVLPPIMDTLYGFEAINVEAQNRDPHSLLNWMRRMLATRRKHPAFGRGTLRFLYPRNRKILAYLREYEDETILCVANLSRSPQAVELDLSAFAGRIPVEMTADSVFPPIGQLTYLLTLPPFGFYWFLLATETNLPSWHRPAPEPLPEFATIVLRRGLDELMDKPIRRILETESLPAYLPKRRWFAAKDEAIVKVEIAALAPLPKVADTVIAEIDVTTKRGTARYLMPMGIAWEDEISTPLPQQLALTRLRRGRRVGYLTDAFALEPFIRSTLTALVDAKRIVLGDGEIRFLPAPQLMDVDIAGDAPLTWLSAEQSNSSVIMGDVLVAKLIRRQQPGIHPEAEMNRHLAELGFKNSPPFLGEVVKIWGEDDARTIAIVQGFIRNQGDGWHWTLDFIKRNCGEAVRDESMTDEELLKSYRVMAAALGHALSQMHDLLARPSDDPAFAPVVVDKAGTAAWAAAVVAQIEKACAVIEARKEWSNDEDRLRAERIVRHRGRLEQEVTRLAAAGVGSLETRIHGDFHLGQVLISQSDVFIVDFEGEPSRSLVERRARASRFRDVAGLLRSFDYAAKVAARTELRGESTDARKQAFIEKFREVAHDTFLQAYHGVQPEADDRQPQRRDSRDAALIDLFTLEKAAYELCYEAANRPDWIDIPLRALAALTSRLVGSPVREPA</sequence>
<dbReference type="InterPro" id="IPR040999">
    <property type="entry name" value="Mak_N_cap"/>
</dbReference>
<dbReference type="Pfam" id="PF00128">
    <property type="entry name" value="Alpha-amylase"/>
    <property type="match status" value="2"/>
</dbReference>
<evidence type="ECO:0000259" key="16">
    <source>
        <dbReference type="SMART" id="SM00642"/>
    </source>
</evidence>
<proteinExistence type="inferred from homology"/>
<dbReference type="GO" id="GO:0047471">
    <property type="term" value="F:maltose alpha-D-glucosyltransferase activity"/>
    <property type="evidence" value="ECO:0007669"/>
    <property type="project" value="UniProtKB-EC"/>
</dbReference>
<evidence type="ECO:0000256" key="6">
    <source>
        <dbReference type="ARBA" id="ARBA00013882"/>
    </source>
</evidence>
<keyword evidence="18" id="KW-1185">Reference proteome</keyword>
<dbReference type="InterPro" id="IPR012811">
    <property type="entry name" value="TreS_maltokin_C_dom"/>
</dbReference>
<comment type="similarity">
    <text evidence="2">Belongs to the glycosyl hydrolase 13 family. TreS subfamily.</text>
</comment>
<dbReference type="CDD" id="cd11334">
    <property type="entry name" value="AmyAc_TreS"/>
    <property type="match status" value="1"/>
</dbReference>
<evidence type="ECO:0000256" key="15">
    <source>
        <dbReference type="ARBA" id="ARBA00049067"/>
    </source>
</evidence>
<evidence type="ECO:0000256" key="11">
    <source>
        <dbReference type="ARBA" id="ARBA00022840"/>
    </source>
</evidence>
<reference evidence="17 18" key="1">
    <citation type="submission" date="2018-05" db="EMBL/GenBank/DDBJ databases">
        <title>Genomic Encyclopedia of Type Strains, Phase IV (KMG-IV): sequencing the most valuable type-strain genomes for metagenomic binning, comparative biology and taxonomic classification.</title>
        <authorList>
            <person name="Goeker M."/>
        </authorList>
    </citation>
    <scope>NUCLEOTIDE SEQUENCE [LARGE SCALE GENOMIC DNA]</scope>
    <source>
        <strain evidence="17 18">DSM 6462</strain>
    </source>
</reference>
<dbReference type="PANTHER" id="PTHR10357:SF219">
    <property type="entry name" value="MALTOSE ALPHA-D-GLUCOSYLTRANSFERASE"/>
    <property type="match status" value="1"/>
</dbReference>
<evidence type="ECO:0000313" key="17">
    <source>
        <dbReference type="EMBL" id="PXW63446.1"/>
    </source>
</evidence>
<evidence type="ECO:0000256" key="1">
    <source>
        <dbReference type="ARBA" id="ARBA00001595"/>
    </source>
</evidence>
<dbReference type="EC" id="2.7.1.175" evidence="4"/>
<evidence type="ECO:0000256" key="13">
    <source>
        <dbReference type="ARBA" id="ARBA00031251"/>
    </source>
</evidence>
<dbReference type="SUPFAM" id="SSF51445">
    <property type="entry name" value="(Trans)glycosidases"/>
    <property type="match status" value="1"/>
</dbReference>
<dbReference type="Gene3D" id="2.60.40.1180">
    <property type="entry name" value="Golgi alpha-mannosidase II"/>
    <property type="match status" value="1"/>
</dbReference>
<dbReference type="GO" id="GO:0005975">
    <property type="term" value="P:carbohydrate metabolic process"/>
    <property type="evidence" value="ECO:0007669"/>
    <property type="project" value="InterPro"/>
</dbReference>
<dbReference type="InterPro" id="IPR006047">
    <property type="entry name" value="GH13_cat_dom"/>
</dbReference>
<evidence type="ECO:0000256" key="2">
    <source>
        <dbReference type="ARBA" id="ARBA00005496"/>
    </source>
</evidence>
<comment type="caution">
    <text evidence="17">The sequence shown here is derived from an EMBL/GenBank/DDBJ whole genome shotgun (WGS) entry which is preliminary data.</text>
</comment>
<dbReference type="AlphaFoldDB" id="A0A2V3UDT2"/>
<dbReference type="GO" id="GO:0005524">
    <property type="term" value="F:ATP binding"/>
    <property type="evidence" value="ECO:0007669"/>
    <property type="project" value="UniProtKB-KW"/>
</dbReference>
<evidence type="ECO:0000256" key="10">
    <source>
        <dbReference type="ARBA" id="ARBA00022837"/>
    </source>
</evidence>
<keyword evidence="8" id="KW-0479">Metal-binding</keyword>
<dbReference type="InterPro" id="IPR011009">
    <property type="entry name" value="Kinase-like_dom_sf"/>
</dbReference>
<dbReference type="InterPro" id="IPR045857">
    <property type="entry name" value="O16G_dom_2"/>
</dbReference>
<dbReference type="OrthoDB" id="9805159at2"/>
<comment type="similarity">
    <text evidence="3">Belongs to the aminoglycoside phosphotransferase family.</text>
</comment>
<organism evidence="17 18">
    <name type="scientific">Chelatococcus asaccharovorans</name>
    <dbReference type="NCBI Taxonomy" id="28210"/>
    <lineage>
        <taxon>Bacteria</taxon>
        <taxon>Pseudomonadati</taxon>
        <taxon>Pseudomonadota</taxon>
        <taxon>Alphaproteobacteria</taxon>
        <taxon>Hyphomicrobiales</taxon>
        <taxon>Chelatococcaceae</taxon>
        <taxon>Chelatococcus</taxon>
    </lineage>
</organism>
<keyword evidence="12" id="KW-0413">Isomerase</keyword>
<evidence type="ECO:0000256" key="8">
    <source>
        <dbReference type="ARBA" id="ARBA00022723"/>
    </source>
</evidence>
<dbReference type="Gene3D" id="3.20.20.80">
    <property type="entry name" value="Glycosidases"/>
    <property type="match status" value="1"/>
</dbReference>
<accession>A0A2V3UDT2</accession>
<evidence type="ECO:0000256" key="3">
    <source>
        <dbReference type="ARBA" id="ARBA00006219"/>
    </source>
</evidence>
<dbReference type="SUPFAM" id="SSF51011">
    <property type="entry name" value="Glycosyl hydrolase domain"/>
    <property type="match status" value="1"/>
</dbReference>
<gene>
    <name evidence="17" type="ORF">C7450_102362</name>
</gene>
<evidence type="ECO:0000256" key="7">
    <source>
        <dbReference type="ARBA" id="ARBA00022679"/>
    </source>
</evidence>
<dbReference type="InterPro" id="IPR012810">
    <property type="entry name" value="TreS/a-amylase_N"/>
</dbReference>
<comment type="catalytic activity">
    <reaction evidence="1">
        <text>D-maltose = alpha,alpha-trehalose</text>
        <dbReference type="Rhea" id="RHEA:15145"/>
        <dbReference type="ChEBI" id="CHEBI:16551"/>
        <dbReference type="ChEBI" id="CHEBI:17306"/>
        <dbReference type="EC" id="5.4.99.16"/>
    </reaction>
</comment>
<dbReference type="NCBIfam" id="TIGR02456">
    <property type="entry name" value="treS_nterm"/>
    <property type="match status" value="1"/>
</dbReference>
<keyword evidence="9" id="KW-0547">Nucleotide-binding</keyword>
<dbReference type="FunFam" id="3.20.20.80:FF:000055">
    <property type="entry name" value="Trehalose synthase"/>
    <property type="match status" value="1"/>
</dbReference>
<dbReference type="Gene3D" id="3.90.1200.10">
    <property type="match status" value="1"/>
</dbReference>
<evidence type="ECO:0000313" key="18">
    <source>
        <dbReference type="Proteomes" id="UP000248021"/>
    </source>
</evidence>
<dbReference type="SUPFAM" id="SSF56112">
    <property type="entry name" value="Protein kinase-like (PK-like)"/>
    <property type="match status" value="1"/>
</dbReference>
<comment type="catalytic activity">
    <reaction evidence="15">
        <text>D-maltose + ATP = alpha-maltose 1-phosphate + ADP + H(+)</text>
        <dbReference type="Rhea" id="RHEA:31915"/>
        <dbReference type="ChEBI" id="CHEBI:15378"/>
        <dbReference type="ChEBI" id="CHEBI:17306"/>
        <dbReference type="ChEBI" id="CHEBI:30616"/>
        <dbReference type="ChEBI" id="CHEBI:63576"/>
        <dbReference type="ChEBI" id="CHEBI:456216"/>
        <dbReference type="EC" id="2.7.1.175"/>
    </reaction>
</comment>
<dbReference type="GO" id="GO:0046872">
    <property type="term" value="F:metal ion binding"/>
    <property type="evidence" value="ECO:0007669"/>
    <property type="project" value="UniProtKB-KW"/>
</dbReference>
<dbReference type="PANTHER" id="PTHR10357">
    <property type="entry name" value="ALPHA-AMYLASE FAMILY MEMBER"/>
    <property type="match status" value="1"/>
</dbReference>
<dbReference type="InterPro" id="IPR017853">
    <property type="entry name" value="GH"/>
</dbReference>
<keyword evidence="7" id="KW-0808">Transferase</keyword>